<dbReference type="AlphaFoldDB" id="A0A1X2IAA9"/>
<dbReference type="Pfam" id="PF18758">
    <property type="entry name" value="KDZ"/>
    <property type="match status" value="1"/>
</dbReference>
<gene>
    <name evidence="1" type="ORF">BCR42DRAFT_75833</name>
</gene>
<dbReference type="PANTHER" id="PTHR33096:SF1">
    <property type="entry name" value="CXC1-LIKE CYSTEINE CLUSTER ASSOCIATED WITH KDZ TRANSPOSASES DOMAIN-CONTAINING PROTEIN"/>
    <property type="match status" value="1"/>
</dbReference>
<dbReference type="EMBL" id="MCGE01000018">
    <property type="protein sequence ID" value="ORZ12715.1"/>
    <property type="molecule type" value="Genomic_DNA"/>
</dbReference>
<name>A0A1X2IAA9_9FUNG</name>
<sequence>MQCTAEGPDGNPGCSAFYNASGLFDSACARGGIPESFADMFTVGERFRYPMALVAKNDFVNGPRFTLIYDIGCKLTKRIEQKYGDTVNVRLAVGIFHSYRHDLDCQMSISPRYLGGFSFTDGEWIFVLDTNIGRWLVFLCMLASLVHIRYGHLYNYCDTAL</sequence>
<dbReference type="OrthoDB" id="2505730at2759"/>
<keyword evidence="2" id="KW-1185">Reference proteome</keyword>
<dbReference type="STRING" id="90262.A0A1X2IAA9"/>
<reference evidence="1 2" key="1">
    <citation type="submission" date="2016-07" db="EMBL/GenBank/DDBJ databases">
        <title>Pervasive Adenine N6-methylation of Active Genes in Fungi.</title>
        <authorList>
            <consortium name="DOE Joint Genome Institute"/>
            <person name="Mondo S.J."/>
            <person name="Dannebaum R.O."/>
            <person name="Kuo R.C."/>
            <person name="Labutti K."/>
            <person name="Haridas S."/>
            <person name="Kuo A."/>
            <person name="Salamov A."/>
            <person name="Ahrendt S.R."/>
            <person name="Lipzen A."/>
            <person name="Sullivan W."/>
            <person name="Andreopoulos W.B."/>
            <person name="Clum A."/>
            <person name="Lindquist E."/>
            <person name="Daum C."/>
            <person name="Ramamoorthy G.K."/>
            <person name="Gryganskyi A."/>
            <person name="Culley D."/>
            <person name="Magnuson J.K."/>
            <person name="James T.Y."/>
            <person name="O'Malley M.A."/>
            <person name="Stajich J.E."/>
            <person name="Spatafora J.W."/>
            <person name="Visel A."/>
            <person name="Grigoriev I.V."/>
        </authorList>
    </citation>
    <scope>NUCLEOTIDE SEQUENCE [LARGE SCALE GENOMIC DNA]</scope>
    <source>
        <strain evidence="1 2">NRRL 1336</strain>
    </source>
</reference>
<evidence type="ECO:0000313" key="1">
    <source>
        <dbReference type="EMBL" id="ORZ12715.1"/>
    </source>
</evidence>
<protein>
    <submittedName>
        <fullName evidence="1">Uncharacterized protein</fullName>
    </submittedName>
</protein>
<dbReference type="InterPro" id="IPR040521">
    <property type="entry name" value="KDZ"/>
</dbReference>
<dbReference type="Proteomes" id="UP000193560">
    <property type="component" value="Unassembled WGS sequence"/>
</dbReference>
<dbReference type="PANTHER" id="PTHR33096">
    <property type="entry name" value="CXC2 DOMAIN-CONTAINING PROTEIN"/>
    <property type="match status" value="1"/>
</dbReference>
<organism evidence="1 2">
    <name type="scientific">Absidia repens</name>
    <dbReference type="NCBI Taxonomy" id="90262"/>
    <lineage>
        <taxon>Eukaryota</taxon>
        <taxon>Fungi</taxon>
        <taxon>Fungi incertae sedis</taxon>
        <taxon>Mucoromycota</taxon>
        <taxon>Mucoromycotina</taxon>
        <taxon>Mucoromycetes</taxon>
        <taxon>Mucorales</taxon>
        <taxon>Cunninghamellaceae</taxon>
        <taxon>Absidia</taxon>
    </lineage>
</organism>
<accession>A0A1X2IAA9</accession>
<comment type="caution">
    <text evidence="1">The sequence shown here is derived from an EMBL/GenBank/DDBJ whole genome shotgun (WGS) entry which is preliminary data.</text>
</comment>
<proteinExistence type="predicted"/>
<evidence type="ECO:0000313" key="2">
    <source>
        <dbReference type="Proteomes" id="UP000193560"/>
    </source>
</evidence>